<evidence type="ECO:0000256" key="4">
    <source>
        <dbReference type="ARBA" id="ARBA00022692"/>
    </source>
</evidence>
<name>A0A401XKR2_9FLAO</name>
<evidence type="ECO:0000313" key="13">
    <source>
        <dbReference type="Proteomes" id="UP000286715"/>
    </source>
</evidence>
<evidence type="ECO:0000256" key="3">
    <source>
        <dbReference type="ARBA" id="ARBA00022519"/>
    </source>
</evidence>
<gene>
    <name evidence="12" type="ORF">JCM31826_10560</name>
</gene>
<evidence type="ECO:0000256" key="9">
    <source>
        <dbReference type="ARBA" id="ARBA00093659"/>
    </source>
</evidence>
<dbReference type="PANTHER" id="PTHR30414">
    <property type="entry name" value="MINICONDUCTANCE MECHANOSENSITIVE CHANNEL YBDG"/>
    <property type="match status" value="1"/>
</dbReference>
<dbReference type="InterPro" id="IPR010920">
    <property type="entry name" value="LSM_dom_sf"/>
</dbReference>
<dbReference type="InterPro" id="IPR030192">
    <property type="entry name" value="YbdG"/>
</dbReference>
<keyword evidence="7 10" id="KW-0472">Membrane</keyword>
<dbReference type="InterPro" id="IPR023408">
    <property type="entry name" value="MscS_beta-dom_sf"/>
</dbReference>
<feature type="transmembrane region" description="Helical" evidence="10">
    <location>
        <begin position="154"/>
        <end position="174"/>
    </location>
</feature>
<evidence type="ECO:0000256" key="5">
    <source>
        <dbReference type="ARBA" id="ARBA00022989"/>
    </source>
</evidence>
<evidence type="ECO:0000256" key="10">
    <source>
        <dbReference type="SAM" id="Phobius"/>
    </source>
</evidence>
<dbReference type="EMBL" id="BHZE01000008">
    <property type="protein sequence ID" value="GCD77574.1"/>
    <property type="molecule type" value="Genomic_DNA"/>
</dbReference>
<feature type="transmembrane region" description="Helical" evidence="10">
    <location>
        <begin position="186"/>
        <end position="208"/>
    </location>
</feature>
<dbReference type="FunFam" id="2.30.30.60:FF:000002">
    <property type="entry name" value="Mechanosensitive ion channel family protein"/>
    <property type="match status" value="1"/>
</dbReference>
<keyword evidence="13" id="KW-1185">Reference proteome</keyword>
<feature type="transmembrane region" description="Helical" evidence="10">
    <location>
        <begin position="33"/>
        <end position="54"/>
    </location>
</feature>
<dbReference type="GO" id="GO:0071470">
    <property type="term" value="P:cellular response to osmotic stress"/>
    <property type="evidence" value="ECO:0007669"/>
    <property type="project" value="InterPro"/>
</dbReference>
<keyword evidence="6" id="KW-0346">Stress response</keyword>
<dbReference type="Pfam" id="PF00924">
    <property type="entry name" value="MS_channel_2nd"/>
    <property type="match status" value="1"/>
</dbReference>
<evidence type="ECO:0000256" key="1">
    <source>
        <dbReference type="ARBA" id="ARBA00004429"/>
    </source>
</evidence>
<dbReference type="PANTHER" id="PTHR30414:SF0">
    <property type="entry name" value="MINICONDUCTANCE MECHANOSENSITIVE CHANNEL YBDG"/>
    <property type="match status" value="1"/>
</dbReference>
<dbReference type="RefSeq" id="WP_124397637.1">
    <property type="nucleotide sequence ID" value="NZ_BHZE01000008.1"/>
</dbReference>
<accession>A0A401XKR2</accession>
<organism evidence="12 13">
    <name type="scientific">Thermaurantimonas aggregans</name>
    <dbReference type="NCBI Taxonomy" id="2173829"/>
    <lineage>
        <taxon>Bacteria</taxon>
        <taxon>Pseudomonadati</taxon>
        <taxon>Bacteroidota</taxon>
        <taxon>Flavobacteriia</taxon>
        <taxon>Flavobacteriales</taxon>
        <taxon>Schleiferiaceae</taxon>
        <taxon>Thermaurantimonas</taxon>
    </lineage>
</organism>
<proteinExistence type="predicted"/>
<feature type="transmembrane region" description="Helical" evidence="10">
    <location>
        <begin position="82"/>
        <end position="103"/>
    </location>
</feature>
<sequence>MLIAEWFMNIEELDFVTDRLARLLHLSPEVADFVILLIDLGILFVITGFAYLISKRLLLRVLHRIVSRSETQFDDILLEKRVFNGLANLVPAIIAYYSLPLLLRNYAFMTKVVEASIKIYVVVLIVSVVHRFLRALEVIFMGIEKYKDKPVKSYLQVAAIINYIGGGIVLISIITGSDFNSILLKLGALTAVLLLVFKDTILGLVASIQISANELLKVGDWVTVDKYGADGEVIEINLTTVKIRNWDKTITTVPTYAFISDSFKNWRGMQSAGVRRIKRSLYINMNTVKICNQEMIERFKRFQLITPYIEERLRLIEEYNKANNIDTSHPINGRQMTNLGVFRQYALAYIRSKPDISTAEPILVRHMQPTENGLPLEIYCFTTHTALLEYETLQADIFDHLIAAVRYFDLELFQNPTGTDFRSLARS</sequence>
<feature type="transmembrane region" description="Helical" evidence="10">
    <location>
        <begin position="115"/>
        <end position="133"/>
    </location>
</feature>
<keyword evidence="3" id="KW-0997">Cell inner membrane</keyword>
<protein>
    <recommendedName>
        <fullName evidence="8">Mechanosensing system component YbdG</fullName>
    </recommendedName>
    <alternativeName>
        <fullName evidence="9">Mechanosensitive channel homolog YbdG</fullName>
    </alternativeName>
</protein>
<keyword evidence="4 10" id="KW-0812">Transmembrane</keyword>
<dbReference type="SUPFAM" id="SSF50182">
    <property type="entry name" value="Sm-like ribonucleoproteins"/>
    <property type="match status" value="1"/>
</dbReference>
<evidence type="ECO:0000256" key="8">
    <source>
        <dbReference type="ARBA" id="ARBA00093630"/>
    </source>
</evidence>
<keyword evidence="2" id="KW-1003">Cell membrane</keyword>
<feature type="domain" description="Mechanosensitive ion channel MscS" evidence="11">
    <location>
        <begin position="199"/>
        <end position="267"/>
    </location>
</feature>
<evidence type="ECO:0000256" key="6">
    <source>
        <dbReference type="ARBA" id="ARBA00023016"/>
    </source>
</evidence>
<dbReference type="OrthoDB" id="9775207at2"/>
<dbReference type="GO" id="GO:0008381">
    <property type="term" value="F:mechanosensitive monoatomic ion channel activity"/>
    <property type="evidence" value="ECO:0007669"/>
    <property type="project" value="InterPro"/>
</dbReference>
<evidence type="ECO:0000313" key="12">
    <source>
        <dbReference type="EMBL" id="GCD77574.1"/>
    </source>
</evidence>
<reference evidence="12 13" key="1">
    <citation type="submission" date="2018-11" db="EMBL/GenBank/DDBJ databases">
        <title>Schleiferia aggregans sp. nov., a moderately thermophilic heterotrophic bacterium isolated from microbial mats at a terrestrial hot spring.</title>
        <authorList>
            <person name="Iino T."/>
            <person name="Ohkuma M."/>
            <person name="Haruta S."/>
        </authorList>
    </citation>
    <scope>NUCLEOTIDE SEQUENCE [LARGE SCALE GENOMIC DNA]</scope>
    <source>
        <strain evidence="12 13">LA</strain>
    </source>
</reference>
<comment type="subcellular location">
    <subcellularLocation>
        <location evidence="1">Cell inner membrane</location>
        <topology evidence="1">Multi-pass membrane protein</topology>
    </subcellularLocation>
</comment>
<dbReference type="Proteomes" id="UP000286715">
    <property type="component" value="Unassembled WGS sequence"/>
</dbReference>
<keyword evidence="5 10" id="KW-1133">Transmembrane helix</keyword>
<dbReference type="Gene3D" id="2.30.30.60">
    <property type="match status" value="1"/>
</dbReference>
<dbReference type="AlphaFoldDB" id="A0A401XKR2"/>
<dbReference type="GO" id="GO:0005886">
    <property type="term" value="C:plasma membrane"/>
    <property type="evidence" value="ECO:0007669"/>
    <property type="project" value="UniProtKB-SubCell"/>
</dbReference>
<comment type="caution">
    <text evidence="12">The sequence shown here is derived from an EMBL/GenBank/DDBJ whole genome shotgun (WGS) entry which is preliminary data.</text>
</comment>
<evidence type="ECO:0000259" key="11">
    <source>
        <dbReference type="Pfam" id="PF00924"/>
    </source>
</evidence>
<evidence type="ECO:0000256" key="7">
    <source>
        <dbReference type="ARBA" id="ARBA00023136"/>
    </source>
</evidence>
<dbReference type="InterPro" id="IPR006685">
    <property type="entry name" value="MscS_channel_2nd"/>
</dbReference>
<evidence type="ECO:0000256" key="2">
    <source>
        <dbReference type="ARBA" id="ARBA00022475"/>
    </source>
</evidence>